<protein>
    <recommendedName>
        <fullName evidence="7">Endolytic murein transglycosylase</fullName>
        <ecNumber evidence="7">4.2.2.29</ecNumber>
    </recommendedName>
    <alternativeName>
        <fullName evidence="7">Peptidoglycan lytic transglycosylase</fullName>
    </alternativeName>
    <alternativeName>
        <fullName evidence="7">Peptidoglycan polymerization terminase</fullName>
    </alternativeName>
</protein>
<dbReference type="PANTHER" id="PTHR30518">
    <property type="entry name" value="ENDOLYTIC MUREIN TRANSGLYCOSYLASE"/>
    <property type="match status" value="1"/>
</dbReference>
<feature type="site" description="Important for catalytic activity" evidence="7">
    <location>
        <position position="218"/>
    </location>
</feature>
<dbReference type="Gene3D" id="3.30.1490.480">
    <property type="entry name" value="Endolytic murein transglycosylase"/>
    <property type="match status" value="1"/>
</dbReference>
<dbReference type="HAMAP" id="MF_02065">
    <property type="entry name" value="MltG"/>
    <property type="match status" value="1"/>
</dbReference>
<keyword evidence="1 7" id="KW-1003">Cell membrane</keyword>
<keyword evidence="9" id="KW-1185">Reference proteome</keyword>
<evidence type="ECO:0000256" key="6">
    <source>
        <dbReference type="ARBA" id="ARBA00023316"/>
    </source>
</evidence>
<dbReference type="GO" id="GO:0009252">
    <property type="term" value="P:peptidoglycan biosynthetic process"/>
    <property type="evidence" value="ECO:0007669"/>
    <property type="project" value="UniProtKB-UniRule"/>
</dbReference>
<keyword evidence="3 7" id="KW-1133">Transmembrane helix</keyword>
<accession>A0A9X3CKE9</accession>
<keyword evidence="4 7" id="KW-0472">Membrane</keyword>
<dbReference type="GO" id="GO:0071555">
    <property type="term" value="P:cell wall organization"/>
    <property type="evidence" value="ECO:0007669"/>
    <property type="project" value="UniProtKB-KW"/>
</dbReference>
<dbReference type="EMBL" id="JAKRRY010000002">
    <property type="protein sequence ID" value="MCW8344911.1"/>
    <property type="molecule type" value="Genomic_DNA"/>
</dbReference>
<name>A0A9X3CKE9_9VIBR</name>
<dbReference type="FunFam" id="3.30.160.60:FF:000242">
    <property type="entry name" value="Endolytic murein transglycosylase"/>
    <property type="match status" value="1"/>
</dbReference>
<evidence type="ECO:0000256" key="7">
    <source>
        <dbReference type="HAMAP-Rule" id="MF_02065"/>
    </source>
</evidence>
<dbReference type="Proteomes" id="UP001155587">
    <property type="component" value="Unassembled WGS sequence"/>
</dbReference>
<gene>
    <name evidence="7 8" type="primary">mltG</name>
    <name evidence="8" type="ORF">MD535_02570</name>
</gene>
<comment type="caution">
    <text evidence="8">The sequence shown here is derived from an EMBL/GenBank/DDBJ whole genome shotgun (WGS) entry which is preliminary data.</text>
</comment>
<keyword evidence="5 7" id="KW-0456">Lyase</keyword>
<evidence type="ECO:0000313" key="8">
    <source>
        <dbReference type="EMBL" id="MCW8344911.1"/>
    </source>
</evidence>
<dbReference type="InterPro" id="IPR003770">
    <property type="entry name" value="MLTG-like"/>
</dbReference>
<dbReference type="RefSeq" id="WP_265673372.1">
    <property type="nucleotide sequence ID" value="NZ_JAKRRY010000002.1"/>
</dbReference>
<evidence type="ECO:0000313" key="9">
    <source>
        <dbReference type="Proteomes" id="UP001155587"/>
    </source>
</evidence>
<dbReference type="GO" id="GO:0005886">
    <property type="term" value="C:plasma membrane"/>
    <property type="evidence" value="ECO:0007669"/>
    <property type="project" value="UniProtKB-UniRule"/>
</dbReference>
<keyword evidence="6 7" id="KW-0961">Cell wall biogenesis/degradation</keyword>
<dbReference type="GO" id="GO:0008932">
    <property type="term" value="F:lytic endotransglycosylase activity"/>
    <property type="evidence" value="ECO:0007669"/>
    <property type="project" value="UniProtKB-UniRule"/>
</dbReference>
<evidence type="ECO:0000256" key="4">
    <source>
        <dbReference type="ARBA" id="ARBA00023136"/>
    </source>
</evidence>
<evidence type="ECO:0000256" key="5">
    <source>
        <dbReference type="ARBA" id="ARBA00023239"/>
    </source>
</evidence>
<dbReference type="EC" id="4.2.2.29" evidence="7"/>
<dbReference type="Pfam" id="PF02618">
    <property type="entry name" value="YceG"/>
    <property type="match status" value="1"/>
</dbReference>
<comment type="function">
    <text evidence="7">Functions as a peptidoglycan terminase that cleaves nascent peptidoglycan strands endolytically to terminate their elongation.</text>
</comment>
<dbReference type="AlphaFoldDB" id="A0A9X3CKE9"/>
<dbReference type="CDD" id="cd08010">
    <property type="entry name" value="MltG_like"/>
    <property type="match status" value="1"/>
</dbReference>
<keyword evidence="7" id="KW-0997">Cell inner membrane</keyword>
<evidence type="ECO:0000256" key="1">
    <source>
        <dbReference type="ARBA" id="ARBA00022475"/>
    </source>
</evidence>
<dbReference type="PANTHER" id="PTHR30518:SF2">
    <property type="entry name" value="ENDOLYTIC MUREIN TRANSGLYCOSYLASE"/>
    <property type="match status" value="1"/>
</dbReference>
<sequence length="338" mass="38380">MLKKLLFIIIVFIALALGAMFYVQKGVDAFLGQSLRIESPQLVTIKRGNSLNTVFSQFQKNDWIDESPFSQLVRRFHPELSQLKVGTFQLQPGMDLTQAIDVLNEGIEYQLAITFIEGSTFKEWREQLSAAEHLNQVASDMSEADIAAQLEIPQTKLEGLFLAETYHYAVGDSDLDILRRAHNKLDRILTTNWNNKQQGLPLKTPYEALILASIIEKETAVASERERVASVFVNRLNRPMRLQTDPTVIYGMGERYDGNIRKKDLRERTPYNTYVIDGLPPTPIAMPGEASIHAALHPEKSRYLYFVASGTGGHVFSKNLRDHNRAVQKYLKTIRSQK</sequence>
<evidence type="ECO:0000256" key="2">
    <source>
        <dbReference type="ARBA" id="ARBA00022692"/>
    </source>
</evidence>
<reference evidence="8" key="1">
    <citation type="submission" date="2022-02" db="EMBL/GenBank/DDBJ databases">
        <title>Vibrio sp. nov, a new bacterium isolated from seawater.</title>
        <authorList>
            <person name="Yuan Y."/>
        </authorList>
    </citation>
    <scope>NUCLEOTIDE SEQUENCE</scope>
    <source>
        <strain evidence="8">ZSDZ65</strain>
    </source>
</reference>
<dbReference type="Gene3D" id="3.30.160.60">
    <property type="entry name" value="Classic Zinc Finger"/>
    <property type="match status" value="1"/>
</dbReference>
<proteinExistence type="inferred from homology"/>
<comment type="catalytic activity">
    <reaction evidence="7">
        <text>a peptidoglycan chain = a peptidoglycan chain with N-acetyl-1,6-anhydromuramyl-[peptide] at the reducing end + a peptidoglycan chain with N-acetylglucosamine at the non-reducing end.</text>
        <dbReference type="EC" id="4.2.2.29"/>
    </reaction>
</comment>
<evidence type="ECO:0000256" key="3">
    <source>
        <dbReference type="ARBA" id="ARBA00022989"/>
    </source>
</evidence>
<comment type="similarity">
    <text evidence="7">Belongs to the transglycosylase MltG family.</text>
</comment>
<keyword evidence="2 7" id="KW-0812">Transmembrane</keyword>
<organism evidence="8 9">
    <name type="scientific">Vibrio qingdaonensis</name>
    <dbReference type="NCBI Taxonomy" id="2829491"/>
    <lineage>
        <taxon>Bacteria</taxon>
        <taxon>Pseudomonadati</taxon>
        <taxon>Pseudomonadota</taxon>
        <taxon>Gammaproteobacteria</taxon>
        <taxon>Vibrionales</taxon>
        <taxon>Vibrionaceae</taxon>
        <taxon>Vibrio</taxon>
    </lineage>
</organism>
<dbReference type="NCBIfam" id="TIGR00247">
    <property type="entry name" value="endolytic transglycosylase MltG"/>
    <property type="match status" value="1"/>
</dbReference>